<feature type="compositionally biased region" description="Acidic residues" evidence="2">
    <location>
        <begin position="204"/>
        <end position="240"/>
    </location>
</feature>
<keyword evidence="1" id="KW-0106">Calcium</keyword>
<keyword evidence="4" id="KW-1185">Reference proteome</keyword>
<dbReference type="EMBL" id="JAKVPY010000011">
    <property type="protein sequence ID" value="MCH4563636.1"/>
    <property type="molecule type" value="Genomic_DNA"/>
</dbReference>
<dbReference type="InterPro" id="IPR013783">
    <property type="entry name" value="Ig-like_fold"/>
</dbReference>
<evidence type="ECO:0000313" key="4">
    <source>
        <dbReference type="Proteomes" id="UP001202117"/>
    </source>
</evidence>
<dbReference type="InterPro" id="IPR011049">
    <property type="entry name" value="Serralysin-like_metalloprot_C"/>
</dbReference>
<dbReference type="NCBIfam" id="NF033682">
    <property type="entry name" value="retention_LapA"/>
    <property type="match status" value="1"/>
</dbReference>
<dbReference type="Gene3D" id="2.150.10.10">
    <property type="entry name" value="Serralysin-like metalloprotease, C-terminal"/>
    <property type="match status" value="1"/>
</dbReference>
<feature type="compositionally biased region" description="Acidic residues" evidence="2">
    <location>
        <begin position="168"/>
        <end position="195"/>
    </location>
</feature>
<evidence type="ECO:0000313" key="3">
    <source>
        <dbReference type="EMBL" id="MCH4563636.1"/>
    </source>
</evidence>
<gene>
    <name evidence="3" type="ORF">MKP05_10895</name>
</gene>
<dbReference type="InterPro" id="IPR019960">
    <property type="entry name" value="T1SS_VCA0849"/>
</dbReference>
<dbReference type="NCBIfam" id="TIGR03661">
    <property type="entry name" value="T1SS_VCA0849"/>
    <property type="match status" value="1"/>
</dbReference>
<dbReference type="PROSITE" id="PS00330">
    <property type="entry name" value="HEMOLYSIN_CALCIUM"/>
    <property type="match status" value="1"/>
</dbReference>
<dbReference type="Pfam" id="PF00353">
    <property type="entry name" value="HemolysinCabind"/>
    <property type="match status" value="1"/>
</dbReference>
<dbReference type="SUPFAM" id="SSF51120">
    <property type="entry name" value="beta-Roll"/>
    <property type="match status" value="1"/>
</dbReference>
<dbReference type="InterPro" id="IPR001343">
    <property type="entry name" value="Hemolysn_Ca-bd"/>
</dbReference>
<organism evidence="3 4">
    <name type="scientific">Halomonas flagellata</name>
    <dbReference type="NCBI Taxonomy" id="2920385"/>
    <lineage>
        <taxon>Bacteria</taxon>
        <taxon>Pseudomonadati</taxon>
        <taxon>Pseudomonadota</taxon>
        <taxon>Gammaproteobacteria</taxon>
        <taxon>Oceanospirillales</taxon>
        <taxon>Halomonadaceae</taxon>
        <taxon>Halomonas</taxon>
    </lineage>
</organism>
<dbReference type="Gene3D" id="2.60.40.10">
    <property type="entry name" value="Immunoglobulins"/>
    <property type="match status" value="1"/>
</dbReference>
<dbReference type="InterPro" id="IPR018511">
    <property type="entry name" value="Hemolysin-typ_Ca-bd_CS"/>
</dbReference>
<reference evidence="3 4" key="1">
    <citation type="submission" date="2022-02" db="EMBL/GenBank/DDBJ databases">
        <title>Halomonas fukangensis sp. nov., a halophilic bacterium isolated from a bulk soil of Kalidium foliatum at Fukang.</title>
        <authorList>
            <person name="Huang Y."/>
        </authorList>
    </citation>
    <scope>NUCLEOTIDE SEQUENCE [LARGE SCALE GENOMIC DNA]</scope>
    <source>
        <strain evidence="3 4">EGI 63088</strain>
    </source>
</reference>
<sequence>MTIATVVSISGLAWARDADGHLRELRVGDTLQEGETLVTSDNARVELDFGDGLDPTLVEGGQEIAMTPELDADRPVAVEDASALDEDLEALLSALDEDDVDLLDILDATAAGAGSGGGGGAGHSFVRLTRIAEDNPDSLAFDFSVGQLGGPTDAEGILLEAVDAPEAEEPGVEALGEEGPGEEGPGEDGPGEDGPGEDRPGEDGPGEDGPGEDGPGEDGPGEDGPGEDGPGEEEDEPEVEPEPIIPAVSVDLDVGAFENTVTTSLTGTSTDAVSITISIVGGGLEETFTVTPDADGSWEVDVSGLSFEEGVTYEATATATSSDGNTATATDTSSFTLVKIEGLLDAGDVTVNEGFLESGTQATQGEPRGSGTFTISAAGGFASLTVYGKEGAEEFTFAALEGLSDDGVTIAIETEHGLLTLAGFEDLGDGRYEVTYEYLLSEAFEHPEGDGRNEADKGPIDIKVTDSNGNTAADQVNVTIIDDVPVREESQNAILSTQAGAVLTGDSGLRIGADIDDAVVSDLRVDTNDDGKIIGYYGDGESSILLSNGQALTSSFDVEAGTFTAYNGDGDPVFSIALDVDSGEYAIELHEKLDAIAVEFENESLSVDGGGNDDDVLIFNGGSFEASELGIRFTNQNPDEGVNHSAQGLGGGSKQAITSDDVLIGTFSQVMTELTIGVGEGNNQPDDVRWQAYLDGELVSPVDDDGNPVWQSGNVIEISSGFDEIWLTAEGDGSYRARDFDGTFGSKELDYYIKLEFDVEDGDGDSIDGSFDLTFSPDNVFEGAEGNDVIVGTSESDILVGGAGGDILAGGLGDDVFKWNFGDQSEEDAAATDIVKDFSEGHNVLDIADLLQGMDEGADIASYLHASEEDGNTVLHISSEGNLAVDGADISGADQVIVLEGVGYGSDILQQLMDGGQLQVD</sequence>
<dbReference type="InterPro" id="IPR047777">
    <property type="entry name" value="LapA-like_RM"/>
</dbReference>
<dbReference type="RefSeq" id="WP_240568298.1">
    <property type="nucleotide sequence ID" value="NZ_JAKVPY010000011.1"/>
</dbReference>
<feature type="region of interest" description="Disordered" evidence="2">
    <location>
        <begin position="168"/>
        <end position="240"/>
    </location>
</feature>
<name>A0ABS9RUV6_9GAMM</name>
<evidence type="ECO:0000256" key="2">
    <source>
        <dbReference type="SAM" id="MobiDB-lite"/>
    </source>
</evidence>
<comment type="caution">
    <text evidence="3">The sequence shown here is derived from an EMBL/GenBank/DDBJ whole genome shotgun (WGS) entry which is preliminary data.</text>
</comment>
<dbReference type="PRINTS" id="PR00313">
    <property type="entry name" value="CABNDNGRPT"/>
</dbReference>
<evidence type="ECO:0000256" key="1">
    <source>
        <dbReference type="ARBA" id="ARBA00022837"/>
    </source>
</evidence>
<proteinExistence type="predicted"/>
<accession>A0ABS9RUV6</accession>
<dbReference type="Proteomes" id="UP001202117">
    <property type="component" value="Unassembled WGS sequence"/>
</dbReference>
<protein>
    <submittedName>
        <fullName evidence="3">Retention module-containing protein</fullName>
    </submittedName>
</protein>